<dbReference type="InterPro" id="IPR044164">
    <property type="entry name" value="CFI"/>
</dbReference>
<comment type="similarity">
    <text evidence="2 7">Belongs to the chalcone isomerase family.</text>
</comment>
<comment type="catalytic activity">
    <reaction evidence="6">
        <text>a chalcone = a flavanone.</text>
        <dbReference type="EC" id="5.5.1.6"/>
    </reaction>
</comment>
<dbReference type="InterPro" id="IPR036298">
    <property type="entry name" value="Chalcone_isomerase_sf"/>
</dbReference>
<dbReference type="InterPro" id="IPR016087">
    <property type="entry name" value="Chalcone_isomerase"/>
</dbReference>
<sequence length="107" mass="11431">MQKPKPLKSLWRSSKIRPSHLVLLFSTQSPNGSLTIGFSKDGSIPAVGNAVIENKLLSESVLESIIGKQGVSPEARKCVATRLSELLKESDDCVAGNGEVKEAEVKA</sequence>
<evidence type="ECO:0000256" key="3">
    <source>
        <dbReference type="ARBA" id="ARBA00023235"/>
    </source>
</evidence>
<evidence type="ECO:0000313" key="9">
    <source>
        <dbReference type="EMBL" id="PRQ19814.1"/>
    </source>
</evidence>
<feature type="domain" description="Chalcone isomerase" evidence="8">
    <location>
        <begin position="11"/>
        <end position="86"/>
    </location>
</feature>
<protein>
    <recommendedName>
        <fullName evidence="7">Chalcone-flavonone isomerase family protein</fullName>
    </recommendedName>
</protein>
<accession>A0A2P6PD06</accession>
<evidence type="ECO:0000256" key="6">
    <source>
        <dbReference type="ARBA" id="ARBA00034056"/>
    </source>
</evidence>
<dbReference type="PANTHER" id="PTHR28039">
    <property type="entry name" value="CHALCONE--FLAVONONE ISOMERASE 1-RELATED"/>
    <property type="match status" value="1"/>
</dbReference>
<evidence type="ECO:0000256" key="7">
    <source>
        <dbReference type="RuleBase" id="RU361158"/>
    </source>
</evidence>
<dbReference type="GO" id="GO:0045430">
    <property type="term" value="F:chalcone isomerase activity"/>
    <property type="evidence" value="ECO:0007669"/>
    <property type="project" value="UniProtKB-EC"/>
</dbReference>
<dbReference type="Pfam" id="PF02431">
    <property type="entry name" value="Chalcone"/>
    <property type="match status" value="1"/>
</dbReference>
<reference evidence="9 10" key="1">
    <citation type="journal article" date="2018" name="Nat. Genet.">
        <title>The Rosa genome provides new insights in the design of modern roses.</title>
        <authorList>
            <person name="Bendahmane M."/>
        </authorList>
    </citation>
    <scope>NUCLEOTIDE SEQUENCE [LARGE SCALE GENOMIC DNA]</scope>
    <source>
        <strain evidence="10">cv. Old Blush</strain>
    </source>
</reference>
<keyword evidence="4" id="KW-0284">Flavonoid biosynthesis</keyword>
<dbReference type="Gene3D" id="1.10.890.20">
    <property type="match status" value="1"/>
</dbReference>
<dbReference type="Gramene" id="PRQ19814">
    <property type="protein sequence ID" value="PRQ19814"/>
    <property type="gene ID" value="RchiOBHm_Chr7g0221431"/>
</dbReference>
<comment type="pathway">
    <text evidence="1">Secondary metabolite biosynthesis; flavonoid biosynthesis.</text>
</comment>
<dbReference type="InterPro" id="IPR016089">
    <property type="entry name" value="Chalcone_isomerase_bundle_sf"/>
</dbReference>
<dbReference type="GO" id="GO:0009813">
    <property type="term" value="P:flavonoid biosynthetic process"/>
    <property type="evidence" value="ECO:0007669"/>
    <property type="project" value="UniProtKB-UniPathway"/>
</dbReference>
<dbReference type="SUPFAM" id="SSF54626">
    <property type="entry name" value="Chalcone isomerase"/>
    <property type="match status" value="1"/>
</dbReference>
<dbReference type="STRING" id="74649.A0A2P6PD06"/>
<evidence type="ECO:0000259" key="8">
    <source>
        <dbReference type="Pfam" id="PF02431"/>
    </source>
</evidence>
<comment type="caution">
    <text evidence="9">The sequence shown here is derived from an EMBL/GenBank/DDBJ whole genome shotgun (WGS) entry which is preliminary data.</text>
</comment>
<dbReference type="InterPro" id="IPR016088">
    <property type="entry name" value="Chalcone_isomerase_3-sand"/>
</dbReference>
<evidence type="ECO:0000256" key="2">
    <source>
        <dbReference type="ARBA" id="ARBA00007166"/>
    </source>
</evidence>
<keyword evidence="3 9" id="KW-0413">Isomerase</keyword>
<proteinExistence type="inferred from homology"/>
<dbReference type="UniPathway" id="UPA00154"/>
<comment type="function">
    <text evidence="5">Catalyzes the intramolecular cyclization of bicyclic chalcones into tricyclic (S)-flavanones. Responsible for the isomerization of 4,2',4',6'-tetrahydroxychalcone (also termed chalcone) into naringenin.</text>
</comment>
<dbReference type="PANTHER" id="PTHR28039:SF8">
    <property type="entry name" value="CHALCONE--FLAVANONE ISOMERASE 1-RELATED"/>
    <property type="match status" value="1"/>
</dbReference>
<dbReference type="Gene3D" id="3.50.70.10">
    <property type="match status" value="1"/>
</dbReference>
<dbReference type="Proteomes" id="UP000238479">
    <property type="component" value="Chromosome 7"/>
</dbReference>
<dbReference type="EMBL" id="PDCK01000045">
    <property type="protein sequence ID" value="PRQ19814.1"/>
    <property type="molecule type" value="Genomic_DNA"/>
</dbReference>
<keyword evidence="10" id="KW-1185">Reference proteome</keyword>
<evidence type="ECO:0000256" key="4">
    <source>
        <dbReference type="ARBA" id="ARBA00023241"/>
    </source>
</evidence>
<evidence type="ECO:0000256" key="5">
    <source>
        <dbReference type="ARBA" id="ARBA00025429"/>
    </source>
</evidence>
<gene>
    <name evidence="9" type="ORF">RchiOBHm_Chr7g0221431</name>
</gene>
<organism evidence="9 10">
    <name type="scientific">Rosa chinensis</name>
    <name type="common">China rose</name>
    <dbReference type="NCBI Taxonomy" id="74649"/>
    <lineage>
        <taxon>Eukaryota</taxon>
        <taxon>Viridiplantae</taxon>
        <taxon>Streptophyta</taxon>
        <taxon>Embryophyta</taxon>
        <taxon>Tracheophyta</taxon>
        <taxon>Spermatophyta</taxon>
        <taxon>Magnoliopsida</taxon>
        <taxon>eudicotyledons</taxon>
        <taxon>Gunneridae</taxon>
        <taxon>Pentapetalae</taxon>
        <taxon>rosids</taxon>
        <taxon>fabids</taxon>
        <taxon>Rosales</taxon>
        <taxon>Rosaceae</taxon>
        <taxon>Rosoideae</taxon>
        <taxon>Rosoideae incertae sedis</taxon>
        <taxon>Rosa</taxon>
    </lineage>
</organism>
<evidence type="ECO:0000313" key="10">
    <source>
        <dbReference type="Proteomes" id="UP000238479"/>
    </source>
</evidence>
<name>A0A2P6PD06_ROSCH</name>
<evidence type="ECO:0000256" key="1">
    <source>
        <dbReference type="ARBA" id="ARBA00004966"/>
    </source>
</evidence>
<dbReference type="AlphaFoldDB" id="A0A2P6PD06"/>